<comment type="caution">
    <text evidence="5">The sequence shown here is derived from an EMBL/GenBank/DDBJ whole genome shotgun (WGS) entry which is preliminary data.</text>
</comment>
<dbReference type="PANTHER" id="PTHR43280">
    <property type="entry name" value="ARAC-FAMILY TRANSCRIPTIONAL REGULATOR"/>
    <property type="match status" value="1"/>
</dbReference>
<keyword evidence="6" id="KW-1185">Reference proteome</keyword>
<reference evidence="5 6" key="1">
    <citation type="submission" date="2019-03" db="EMBL/GenBank/DDBJ databases">
        <title>This is whole genome sequence of Paenibacillus sp MS74 strain.</title>
        <authorList>
            <person name="Trinh H.N."/>
        </authorList>
    </citation>
    <scope>NUCLEOTIDE SEQUENCE [LARGE SCALE GENOMIC DNA]</scope>
    <source>
        <strain evidence="5 6">MS74</strain>
    </source>
</reference>
<proteinExistence type="predicted"/>
<dbReference type="SMART" id="SM00342">
    <property type="entry name" value="HTH_ARAC"/>
    <property type="match status" value="1"/>
</dbReference>
<dbReference type="SUPFAM" id="SSF51215">
    <property type="entry name" value="Regulatory protein AraC"/>
    <property type="match status" value="1"/>
</dbReference>
<name>A0A4R5K9H3_9BACL</name>
<dbReference type="PANTHER" id="PTHR43280:SF28">
    <property type="entry name" value="HTH-TYPE TRANSCRIPTIONAL ACTIVATOR RHAS"/>
    <property type="match status" value="1"/>
</dbReference>
<organism evidence="5 6">
    <name type="scientific">Paenibacillus piri</name>
    <dbReference type="NCBI Taxonomy" id="2547395"/>
    <lineage>
        <taxon>Bacteria</taxon>
        <taxon>Bacillati</taxon>
        <taxon>Bacillota</taxon>
        <taxon>Bacilli</taxon>
        <taxon>Bacillales</taxon>
        <taxon>Paenibacillaceae</taxon>
        <taxon>Paenibacillus</taxon>
    </lineage>
</organism>
<dbReference type="GO" id="GO:0003700">
    <property type="term" value="F:DNA-binding transcription factor activity"/>
    <property type="evidence" value="ECO:0007669"/>
    <property type="project" value="InterPro"/>
</dbReference>
<dbReference type="AlphaFoldDB" id="A0A4R5K9H3"/>
<evidence type="ECO:0000259" key="4">
    <source>
        <dbReference type="PROSITE" id="PS01124"/>
    </source>
</evidence>
<accession>A0A4R5K9H3</accession>
<protein>
    <submittedName>
        <fullName evidence="5">AraC family transcriptional regulator</fullName>
    </submittedName>
</protein>
<feature type="domain" description="HTH araC/xylS-type" evidence="4">
    <location>
        <begin position="184"/>
        <end position="282"/>
    </location>
</feature>
<evidence type="ECO:0000313" key="6">
    <source>
        <dbReference type="Proteomes" id="UP000295636"/>
    </source>
</evidence>
<evidence type="ECO:0000256" key="1">
    <source>
        <dbReference type="ARBA" id="ARBA00023015"/>
    </source>
</evidence>
<dbReference type="EMBL" id="SMRT01000039">
    <property type="protein sequence ID" value="TDF88915.1"/>
    <property type="molecule type" value="Genomic_DNA"/>
</dbReference>
<dbReference type="Proteomes" id="UP000295636">
    <property type="component" value="Unassembled WGS sequence"/>
</dbReference>
<keyword evidence="2" id="KW-0238">DNA-binding</keyword>
<dbReference type="Pfam" id="PF12833">
    <property type="entry name" value="HTH_18"/>
    <property type="match status" value="1"/>
</dbReference>
<dbReference type="OrthoDB" id="192171at2"/>
<sequence length="295" mass="34992">MSYLQFSVPPIPHYLNVGEVTYLPGERHPNRRNIGVFDILFVSRGSLHISEDGAAWKVSRNEALVLCPDGHHFSVEGCDEVTHFYWLHFNAEHWRQVAAPQHFQTDPFERSTLRQNRFNLHVPKYCRLPFPERTFTLLKNLMIMMDQPSSLARWKEQSIFQDLLQQLMEMEESRSQSAPGVIAEKAALYLRQNYKEQIDYEKMGRDINYNPTYISRCMKQVFYCTPLDYLKHYRLEQSKMMLINTDFHISAIAEEVGFPNVSYFTKCFKEYEKMGPRMFRSKYRALTTKRWDISD</sequence>
<keyword evidence="1" id="KW-0805">Transcription regulation</keyword>
<keyword evidence="3" id="KW-0804">Transcription</keyword>
<evidence type="ECO:0000313" key="5">
    <source>
        <dbReference type="EMBL" id="TDF88915.1"/>
    </source>
</evidence>
<evidence type="ECO:0000256" key="2">
    <source>
        <dbReference type="ARBA" id="ARBA00023125"/>
    </source>
</evidence>
<dbReference type="SUPFAM" id="SSF46689">
    <property type="entry name" value="Homeodomain-like"/>
    <property type="match status" value="2"/>
</dbReference>
<dbReference type="PROSITE" id="PS01124">
    <property type="entry name" value="HTH_ARAC_FAMILY_2"/>
    <property type="match status" value="1"/>
</dbReference>
<dbReference type="RefSeq" id="WP_133237047.1">
    <property type="nucleotide sequence ID" value="NZ_SMRT01000039.1"/>
</dbReference>
<evidence type="ECO:0000256" key="3">
    <source>
        <dbReference type="ARBA" id="ARBA00023163"/>
    </source>
</evidence>
<dbReference type="InterPro" id="IPR009057">
    <property type="entry name" value="Homeodomain-like_sf"/>
</dbReference>
<dbReference type="InterPro" id="IPR037923">
    <property type="entry name" value="HTH-like"/>
</dbReference>
<dbReference type="InterPro" id="IPR018060">
    <property type="entry name" value="HTH_AraC"/>
</dbReference>
<dbReference type="GO" id="GO:0043565">
    <property type="term" value="F:sequence-specific DNA binding"/>
    <property type="evidence" value="ECO:0007669"/>
    <property type="project" value="InterPro"/>
</dbReference>
<dbReference type="Gene3D" id="1.10.10.60">
    <property type="entry name" value="Homeodomain-like"/>
    <property type="match status" value="2"/>
</dbReference>
<gene>
    <name evidence="5" type="ORF">E1757_35065</name>
</gene>